<dbReference type="RefSeq" id="WP_134720360.1">
    <property type="nucleotide sequence ID" value="NZ_SDKM01000042.1"/>
</dbReference>
<feature type="transmembrane region" description="Helical" evidence="2">
    <location>
        <begin position="123"/>
        <end position="145"/>
    </location>
</feature>
<accession>A0A4Q4Z5N7</accession>
<dbReference type="Proteomes" id="UP000295198">
    <property type="component" value="Unassembled WGS sequence"/>
</dbReference>
<evidence type="ECO:0000256" key="1">
    <source>
        <dbReference type="SAM" id="MobiDB-lite"/>
    </source>
</evidence>
<feature type="region of interest" description="Disordered" evidence="1">
    <location>
        <begin position="1"/>
        <end position="60"/>
    </location>
</feature>
<proteinExistence type="predicted"/>
<dbReference type="AlphaFoldDB" id="A0A4Q4Z5N7"/>
<dbReference type="EMBL" id="SDKM01000042">
    <property type="protein sequence ID" value="RYP82758.1"/>
    <property type="molecule type" value="Genomic_DNA"/>
</dbReference>
<evidence type="ECO:0000313" key="3">
    <source>
        <dbReference type="EMBL" id="RYP82758.1"/>
    </source>
</evidence>
<feature type="compositionally biased region" description="Polar residues" evidence="1">
    <location>
        <begin position="18"/>
        <end position="35"/>
    </location>
</feature>
<sequence length="150" mass="15645">MAEDEVREPARGQEPARQPTQPTAEPTLEPSSQAATEAVPGLPPEPEPATESDRRPVTEFKKPSTVGGVIYLFVLAGAISGVVVAATGPWRTGVSWLAFSLLAAAAARLVLPDADAGMLRVRSKILDAVILVAMGVTILILASTIPDQPV</sequence>
<feature type="compositionally biased region" description="Basic and acidic residues" evidence="1">
    <location>
        <begin position="51"/>
        <end position="60"/>
    </location>
</feature>
<evidence type="ECO:0000256" key="2">
    <source>
        <dbReference type="SAM" id="Phobius"/>
    </source>
</evidence>
<keyword evidence="2" id="KW-0472">Membrane</keyword>
<organism evidence="3 4">
    <name type="scientific">Nocardioides guangzhouensis</name>
    <dbReference type="NCBI Taxonomy" id="2497878"/>
    <lineage>
        <taxon>Bacteria</taxon>
        <taxon>Bacillati</taxon>
        <taxon>Actinomycetota</taxon>
        <taxon>Actinomycetes</taxon>
        <taxon>Propionibacteriales</taxon>
        <taxon>Nocardioidaceae</taxon>
        <taxon>Nocardioides</taxon>
    </lineage>
</organism>
<dbReference type="Pfam" id="PF11222">
    <property type="entry name" value="DUF3017"/>
    <property type="match status" value="1"/>
</dbReference>
<keyword evidence="2" id="KW-0812">Transmembrane</keyword>
<gene>
    <name evidence="3" type="ORF">EKO23_20935</name>
</gene>
<dbReference type="InterPro" id="IPR021385">
    <property type="entry name" value="DUF3017"/>
</dbReference>
<comment type="caution">
    <text evidence="3">The sequence shown here is derived from an EMBL/GenBank/DDBJ whole genome shotgun (WGS) entry which is preliminary data.</text>
</comment>
<feature type="transmembrane region" description="Helical" evidence="2">
    <location>
        <begin position="93"/>
        <end position="111"/>
    </location>
</feature>
<keyword evidence="4" id="KW-1185">Reference proteome</keyword>
<protein>
    <submittedName>
        <fullName evidence="3">DUF3017 domain-containing protein</fullName>
    </submittedName>
</protein>
<name>A0A4Q4Z5N7_9ACTN</name>
<feature type="transmembrane region" description="Helical" evidence="2">
    <location>
        <begin position="69"/>
        <end position="87"/>
    </location>
</feature>
<dbReference type="OrthoDB" id="3790201at2"/>
<keyword evidence="2" id="KW-1133">Transmembrane helix</keyword>
<evidence type="ECO:0000313" key="4">
    <source>
        <dbReference type="Proteomes" id="UP000295198"/>
    </source>
</evidence>
<reference evidence="3 4" key="1">
    <citation type="submission" date="2019-01" db="EMBL/GenBank/DDBJ databases">
        <title>Nocardioides guangzhouensis sp. nov., an actinobacterium isolated from soil.</title>
        <authorList>
            <person name="Fu Y."/>
            <person name="Cai Y."/>
            <person name="Lin Z."/>
            <person name="Chen P."/>
        </authorList>
    </citation>
    <scope>NUCLEOTIDE SEQUENCE [LARGE SCALE GENOMIC DNA]</scope>
    <source>
        <strain evidence="3 4">130</strain>
    </source>
</reference>